<accession>A0AAF0GK59</accession>
<sequence>MSFDKVLADIFDRNIERRFESIDAEVEAIALAKKGDEAATIALMYAYSHALNAAIGQFRRAGGVWAEGVRSPHMGDDLRSLVTLGFLEAVAAYDPEVHHRLAAIITQHVRERLSADLVGPVAFTVPQRTLTRFYSILRKAGGDPIKGAAIAKDHSMTVETFMDVLAAVRTVNLDLASDKEDDANMRAQWEAARPVWDRTDTEEDAVLVRAAFEAVDDTEAHVCRLAYGFETYGDPVPDIEIGHKLGMTRPTVQRRRSSALGKMREALAAE</sequence>
<dbReference type="Gene3D" id="1.20.140.160">
    <property type="match status" value="1"/>
</dbReference>
<organism evidence="1 2">
    <name type="scientific">Arthrobacter phage Ascela</name>
    <dbReference type="NCBI Taxonomy" id="3038360"/>
    <lineage>
        <taxon>Viruses</taxon>
        <taxon>Duplodnaviria</taxon>
        <taxon>Heunggongvirae</taxon>
        <taxon>Uroviricota</taxon>
        <taxon>Caudoviricetes</taxon>
        <taxon>Casidaviridae</taxon>
        <taxon>Yangvirus</taxon>
        <taxon>Yangvirus ascela</taxon>
    </lineage>
</organism>
<dbReference type="Proteomes" id="UP001224915">
    <property type="component" value="Segment"/>
</dbReference>
<dbReference type="InterPro" id="IPR013324">
    <property type="entry name" value="RNA_pol_sigma_r3/r4-like"/>
</dbReference>
<protein>
    <submittedName>
        <fullName evidence="1">DNA binding protein</fullName>
    </submittedName>
</protein>
<proteinExistence type="predicted"/>
<dbReference type="SUPFAM" id="SSF88659">
    <property type="entry name" value="Sigma3 and sigma4 domains of RNA polymerase sigma factors"/>
    <property type="match status" value="1"/>
</dbReference>
<gene>
    <name evidence="1" type="primary">44</name>
    <name evidence="1" type="ORF">SEA_ASCELA_44</name>
</gene>
<reference evidence="1 2" key="1">
    <citation type="submission" date="2023-03" db="EMBL/GenBank/DDBJ databases">
        <authorList>
            <person name="Kanak A."/>
            <person name="Audrey N."/>
            <person name="Garlena R.A."/>
            <person name="Russell D.A."/>
            <person name="Jacobs-Sera D."/>
            <person name="Hatfull G.F."/>
        </authorList>
    </citation>
    <scope>NUCLEOTIDE SEQUENCE [LARGE SCALE GENOMIC DNA]</scope>
</reference>
<evidence type="ECO:0000313" key="1">
    <source>
        <dbReference type="EMBL" id="WGH21567.1"/>
    </source>
</evidence>
<dbReference type="EMBL" id="OQ709218">
    <property type="protein sequence ID" value="WGH21567.1"/>
    <property type="molecule type" value="Genomic_DNA"/>
</dbReference>
<keyword evidence="2" id="KW-1185">Reference proteome</keyword>
<evidence type="ECO:0000313" key="2">
    <source>
        <dbReference type="Proteomes" id="UP001224915"/>
    </source>
</evidence>
<name>A0AAF0GK59_9CAUD</name>